<proteinExistence type="predicted"/>
<keyword evidence="3" id="KW-1185">Reference proteome</keyword>
<dbReference type="SUPFAM" id="SSF55729">
    <property type="entry name" value="Acyl-CoA N-acyltransferases (Nat)"/>
    <property type="match status" value="1"/>
</dbReference>
<sequence>MGELKNSEYNNVTQLLNQEKVHCTFAYAVIEGKQPGRIYVDNHRDPKSCLITCRSGKYLVAGKTSNASFNEFISDFLYNRKNHSCYFDIYSSSRDWITKLDEILSDNAAKLSRQLFIWDYSNLSSTSMCSQSMPEGFELKKMDSVLFEKYVREIDSSYNNLWETPNNFISNGFGFCILKDNEFVSVCNTYYVRHGFAEIDIVTKDEFRRQGFALITCSEFIKYCVSNNIKPIWDCDNGNENSKNLAIKLGFKSVETYQMHWWHENKQFVDSYLKKFKYDND</sequence>
<dbReference type="Proteomes" id="UP000184080">
    <property type="component" value="Unassembled WGS sequence"/>
</dbReference>
<dbReference type="GO" id="GO:0016747">
    <property type="term" value="F:acyltransferase activity, transferring groups other than amino-acyl groups"/>
    <property type="evidence" value="ECO:0007669"/>
    <property type="project" value="InterPro"/>
</dbReference>
<dbReference type="PANTHER" id="PTHR31143">
    <property type="match status" value="1"/>
</dbReference>
<reference evidence="2 3" key="1">
    <citation type="submission" date="2016-11" db="EMBL/GenBank/DDBJ databases">
        <authorList>
            <person name="Jaros S."/>
            <person name="Januszkiewicz K."/>
            <person name="Wedrychowicz H."/>
        </authorList>
    </citation>
    <scope>NUCLEOTIDE SEQUENCE [LARGE SCALE GENOMIC DNA]</scope>
    <source>
        <strain evidence="2 3">DSM 21864</strain>
    </source>
</reference>
<dbReference type="EMBL" id="FQZO01000008">
    <property type="protein sequence ID" value="SHJ82053.1"/>
    <property type="molecule type" value="Genomic_DNA"/>
</dbReference>
<dbReference type="InterPro" id="IPR016181">
    <property type="entry name" value="Acyl_CoA_acyltransferase"/>
</dbReference>
<dbReference type="AlphaFoldDB" id="A0A1M6MFC1"/>
<organism evidence="2 3">
    <name type="scientific">Clostridium amylolyticum</name>
    <dbReference type="NCBI Taxonomy" id="1121298"/>
    <lineage>
        <taxon>Bacteria</taxon>
        <taxon>Bacillati</taxon>
        <taxon>Bacillota</taxon>
        <taxon>Clostridia</taxon>
        <taxon>Eubacteriales</taxon>
        <taxon>Clostridiaceae</taxon>
        <taxon>Clostridium</taxon>
    </lineage>
</organism>
<evidence type="ECO:0000313" key="3">
    <source>
        <dbReference type="Proteomes" id="UP000184080"/>
    </source>
</evidence>
<dbReference type="Pfam" id="PF12746">
    <property type="entry name" value="GNAT_acetyltran"/>
    <property type="match status" value="1"/>
</dbReference>
<dbReference type="InterPro" id="IPR027365">
    <property type="entry name" value="GNAT_acetyltra_YdfB-like"/>
</dbReference>
<dbReference type="STRING" id="1121298.SAMN05444401_3977"/>
<feature type="domain" description="N-acetyltransferase" evidence="1">
    <location>
        <begin position="128"/>
        <end position="279"/>
    </location>
</feature>
<keyword evidence="2" id="KW-0808">Transferase</keyword>
<name>A0A1M6MFC1_9CLOT</name>
<protein>
    <submittedName>
        <fullName evidence="2">Protein N-acetyltransferase, RimJ/RimL family</fullName>
    </submittedName>
</protein>
<evidence type="ECO:0000313" key="2">
    <source>
        <dbReference type="EMBL" id="SHJ82053.1"/>
    </source>
</evidence>
<dbReference type="InterPro" id="IPR042573">
    <property type="entry name" value="GNAT_acetyltra_N"/>
</dbReference>
<dbReference type="Gene3D" id="3.40.630.110">
    <property type="entry name" value="GNAT acetyltransferase-like"/>
    <property type="match status" value="1"/>
</dbReference>
<gene>
    <name evidence="2" type="ORF">SAMN05444401_3977</name>
</gene>
<dbReference type="Gene3D" id="3.40.630.30">
    <property type="match status" value="1"/>
</dbReference>
<accession>A0A1M6MFC1</accession>
<evidence type="ECO:0000259" key="1">
    <source>
        <dbReference type="PROSITE" id="PS51186"/>
    </source>
</evidence>
<dbReference type="PROSITE" id="PS51186">
    <property type="entry name" value="GNAT"/>
    <property type="match status" value="1"/>
</dbReference>
<dbReference type="RefSeq" id="WP_073010944.1">
    <property type="nucleotide sequence ID" value="NZ_FQZO01000008.1"/>
</dbReference>
<dbReference type="PANTHER" id="PTHR31143:SF2">
    <property type="entry name" value="FR47-LIKE DOMAIN-CONTAINING PROTEIN-RELATED"/>
    <property type="match status" value="1"/>
</dbReference>
<dbReference type="InterPro" id="IPR000182">
    <property type="entry name" value="GNAT_dom"/>
</dbReference>